<proteinExistence type="predicted"/>
<evidence type="ECO:0008006" key="3">
    <source>
        <dbReference type="Google" id="ProtNLM"/>
    </source>
</evidence>
<dbReference type="Gene3D" id="1.25.40.20">
    <property type="entry name" value="Ankyrin repeat-containing domain"/>
    <property type="match status" value="1"/>
</dbReference>
<keyword evidence="2" id="KW-1185">Reference proteome</keyword>
<protein>
    <recommendedName>
        <fullName evidence="3">Ankyrin repeat domain-containing protein</fullName>
    </recommendedName>
</protein>
<gene>
    <name evidence="1" type="ORF">Vlu01_16940</name>
</gene>
<evidence type="ECO:0000313" key="2">
    <source>
        <dbReference type="Proteomes" id="UP000643165"/>
    </source>
</evidence>
<name>A0ABQ4IT39_9ACTN</name>
<dbReference type="SUPFAM" id="SSF48403">
    <property type="entry name" value="Ankyrin repeat"/>
    <property type="match status" value="1"/>
</dbReference>
<organism evidence="1 2">
    <name type="scientific">Micromonospora lutea</name>
    <dbReference type="NCBI Taxonomy" id="419825"/>
    <lineage>
        <taxon>Bacteria</taxon>
        <taxon>Bacillati</taxon>
        <taxon>Actinomycetota</taxon>
        <taxon>Actinomycetes</taxon>
        <taxon>Micromonosporales</taxon>
        <taxon>Micromonosporaceae</taxon>
        <taxon>Micromonospora</taxon>
    </lineage>
</organism>
<dbReference type="InterPro" id="IPR036770">
    <property type="entry name" value="Ankyrin_rpt-contain_sf"/>
</dbReference>
<dbReference type="InterPro" id="IPR002110">
    <property type="entry name" value="Ankyrin_rpt"/>
</dbReference>
<dbReference type="Proteomes" id="UP000643165">
    <property type="component" value="Unassembled WGS sequence"/>
</dbReference>
<accession>A0ABQ4IT39</accession>
<reference evidence="1 2" key="1">
    <citation type="submission" date="2021-01" db="EMBL/GenBank/DDBJ databases">
        <title>Whole genome shotgun sequence of Verrucosispora lutea NBRC 106530.</title>
        <authorList>
            <person name="Komaki H."/>
            <person name="Tamura T."/>
        </authorList>
    </citation>
    <scope>NUCLEOTIDE SEQUENCE [LARGE SCALE GENOMIC DNA]</scope>
    <source>
        <strain evidence="1 2">NBRC 106530</strain>
    </source>
</reference>
<evidence type="ECO:0000313" key="1">
    <source>
        <dbReference type="EMBL" id="GIJ21070.1"/>
    </source>
</evidence>
<dbReference type="EMBL" id="BOPB01000009">
    <property type="protein sequence ID" value="GIJ21070.1"/>
    <property type="molecule type" value="Genomic_DNA"/>
</dbReference>
<sequence>MSEERDMGDNGSSGRDAAGWAALDRAAAAGDIDQVTALLGRGEDPLATGPDGRSPYQIALAAGHLEVATVLRAAEDAASGDPVDRGWRPYCRGYLLGALRRFPAWREETDGDPLGDDAVVYLHDDLSVTVTPWPGDGVLFDGTADGWAAFCTGQLGFAVPDDLALAAAAKAAEGPADG</sequence>
<comment type="caution">
    <text evidence="1">The sequence shown here is derived from an EMBL/GenBank/DDBJ whole genome shotgun (WGS) entry which is preliminary data.</text>
</comment>
<dbReference type="Pfam" id="PF13637">
    <property type="entry name" value="Ank_4"/>
    <property type="match status" value="1"/>
</dbReference>